<dbReference type="InterPro" id="IPR029787">
    <property type="entry name" value="Nucleotide_cyclase"/>
</dbReference>
<dbReference type="GO" id="GO:0071111">
    <property type="term" value="F:cyclic-guanylate-specific phosphodiesterase activity"/>
    <property type="evidence" value="ECO:0007669"/>
    <property type="project" value="InterPro"/>
</dbReference>
<dbReference type="Pfam" id="PF00563">
    <property type="entry name" value="EAL"/>
    <property type="match status" value="1"/>
</dbReference>
<dbReference type="InterPro" id="IPR043128">
    <property type="entry name" value="Rev_trsase/Diguanyl_cyclase"/>
</dbReference>
<evidence type="ECO:0008006" key="6">
    <source>
        <dbReference type="Google" id="ProtNLM"/>
    </source>
</evidence>
<dbReference type="SUPFAM" id="SSF141868">
    <property type="entry name" value="EAL domain-like"/>
    <property type="match status" value="1"/>
</dbReference>
<dbReference type="InterPro" id="IPR001633">
    <property type="entry name" value="EAL_dom"/>
</dbReference>
<reference evidence="4 5" key="1">
    <citation type="submission" date="2018-01" db="EMBL/GenBank/DDBJ databases">
        <title>Draft genome sequence of Paucibacter aquatile CR182 isolated from freshwater of the Nakdong River.</title>
        <authorList>
            <person name="Choi A."/>
            <person name="Chung E.J."/>
        </authorList>
    </citation>
    <scope>NUCLEOTIDE SEQUENCE [LARGE SCALE GENOMIC DNA]</scope>
    <source>
        <strain evidence="4 5">CR182</strain>
    </source>
</reference>
<dbReference type="EMBL" id="POSP01000001">
    <property type="protein sequence ID" value="PND40273.1"/>
    <property type="molecule type" value="Genomic_DNA"/>
</dbReference>
<evidence type="ECO:0000259" key="2">
    <source>
        <dbReference type="PROSITE" id="PS50885"/>
    </source>
</evidence>
<feature type="domain" description="GGDEF" evidence="3">
    <location>
        <begin position="263"/>
        <end position="392"/>
    </location>
</feature>
<name>A0A2N8L3J8_9BURK</name>
<feature type="domain" description="HAMP" evidence="2">
    <location>
        <begin position="170"/>
        <end position="221"/>
    </location>
</feature>
<dbReference type="InterPro" id="IPR042461">
    <property type="entry name" value="LapD_MoxY_peri_C"/>
</dbReference>
<dbReference type="CDD" id="cd01948">
    <property type="entry name" value="EAL"/>
    <property type="match status" value="1"/>
</dbReference>
<dbReference type="Gene3D" id="3.20.20.450">
    <property type="entry name" value="EAL domain"/>
    <property type="match status" value="1"/>
</dbReference>
<dbReference type="GO" id="GO:0016020">
    <property type="term" value="C:membrane"/>
    <property type="evidence" value="ECO:0007669"/>
    <property type="project" value="InterPro"/>
</dbReference>
<evidence type="ECO:0000259" key="1">
    <source>
        <dbReference type="PROSITE" id="PS50883"/>
    </source>
</evidence>
<dbReference type="PROSITE" id="PS50887">
    <property type="entry name" value="GGDEF"/>
    <property type="match status" value="1"/>
</dbReference>
<dbReference type="Gene3D" id="6.20.270.20">
    <property type="entry name" value="LapD/MoxY periplasmic domain"/>
    <property type="match status" value="1"/>
</dbReference>
<dbReference type="InterPro" id="IPR050706">
    <property type="entry name" value="Cyclic-di-GMP_PDE-like"/>
</dbReference>
<dbReference type="PROSITE" id="PS50885">
    <property type="entry name" value="HAMP"/>
    <property type="match status" value="1"/>
</dbReference>
<dbReference type="InterPro" id="IPR003660">
    <property type="entry name" value="HAMP_dom"/>
</dbReference>
<dbReference type="SMART" id="SM00267">
    <property type="entry name" value="GGDEF"/>
    <property type="match status" value="1"/>
</dbReference>
<dbReference type="InterPro" id="IPR000160">
    <property type="entry name" value="GGDEF_dom"/>
</dbReference>
<dbReference type="RefSeq" id="WP_102766407.1">
    <property type="nucleotide sequence ID" value="NZ_POSP01000001.1"/>
</dbReference>
<feature type="domain" description="EAL" evidence="1">
    <location>
        <begin position="410"/>
        <end position="648"/>
    </location>
</feature>
<sequence>MSLMRQVWLLVLGVVLASLLGAAAVSTMSTRQLLQTQLQIKNSDNAAALALALSQQRGDAELMQLLISAQFDTGYYESVVWRQPDGKLAFERRAPARASQAPAWFVALTPITVQPGVAQLSSGWNAIGSVEVLSHSAYAYDELWRSVTRMGALLLGLGALASLGAYLALHRIRRPLDNAVAQARGLMEGQFAQMELPHVPELQRLTEAMNAMVARVKLMFEAQGEQLQALRLQAHCDGLTGMSTRKHFLAELESALTRDEGPARGGLVLLRLRDLALLNQRLGRPAVDQALLTLSRAVKAYPDRVRGCLAGRLNGSDFALWLPAPDVAAETAQALADALRLSLPAFGPGIQVSLGAVDLPRESALGQWFAEADKVLARAETQAGFVVEFHRGAAPAEAGQASSAAGAQGEQAWRVQILDALKERRARLSQFPLLDREGRLLHLECPLQLQLEADGPFEPATRWLPLAVRSRLTAEVDLLAVSLALEAINRDGQARCVNIAPASLLDGGFVARMREQVFQAPQAARKLGLELAETAAVQHFDLLLEMGRQLRPLGVKLGLEHAGAGLAQVDRLYQAGLDYVKLDASVVSGVSGDAARAAFVRGMLVMLRSLALKVYAEGLRDGMDVQALWDCEVDGVTGPWATAQGGKS</sequence>
<proteinExistence type="predicted"/>
<evidence type="ECO:0000313" key="4">
    <source>
        <dbReference type="EMBL" id="PND40273.1"/>
    </source>
</evidence>
<dbReference type="Pfam" id="PF16448">
    <property type="entry name" value="LapD_MoxY_N"/>
    <property type="match status" value="1"/>
</dbReference>
<dbReference type="PROSITE" id="PS50883">
    <property type="entry name" value="EAL"/>
    <property type="match status" value="1"/>
</dbReference>
<keyword evidence="5" id="KW-1185">Reference proteome</keyword>
<protein>
    <recommendedName>
        <fullName evidence="6">GGDEF domain-containing protein</fullName>
    </recommendedName>
</protein>
<dbReference type="Pfam" id="PF00990">
    <property type="entry name" value="GGDEF"/>
    <property type="match status" value="1"/>
</dbReference>
<dbReference type="Gene3D" id="3.30.70.270">
    <property type="match status" value="1"/>
</dbReference>
<dbReference type="Gene3D" id="3.30.110.200">
    <property type="match status" value="1"/>
</dbReference>
<dbReference type="SUPFAM" id="SSF55073">
    <property type="entry name" value="Nucleotide cyclase"/>
    <property type="match status" value="1"/>
</dbReference>
<evidence type="ECO:0000259" key="3">
    <source>
        <dbReference type="PROSITE" id="PS50887"/>
    </source>
</evidence>
<accession>A0A2N8L3J8</accession>
<dbReference type="Proteomes" id="UP000235916">
    <property type="component" value="Unassembled WGS sequence"/>
</dbReference>
<dbReference type="PANTHER" id="PTHR33121">
    <property type="entry name" value="CYCLIC DI-GMP PHOSPHODIESTERASE PDEF"/>
    <property type="match status" value="1"/>
</dbReference>
<dbReference type="SMART" id="SM00052">
    <property type="entry name" value="EAL"/>
    <property type="match status" value="1"/>
</dbReference>
<comment type="caution">
    <text evidence="4">The sequence shown here is derived from an EMBL/GenBank/DDBJ whole genome shotgun (WGS) entry which is preliminary data.</text>
</comment>
<organism evidence="4 5">
    <name type="scientific">Kinneretia aquatilis</name>
    <dbReference type="NCBI Taxonomy" id="2070761"/>
    <lineage>
        <taxon>Bacteria</taxon>
        <taxon>Pseudomonadati</taxon>
        <taxon>Pseudomonadota</taxon>
        <taxon>Betaproteobacteria</taxon>
        <taxon>Burkholderiales</taxon>
        <taxon>Sphaerotilaceae</taxon>
        <taxon>Roseateles</taxon>
    </lineage>
</organism>
<dbReference type="AlphaFoldDB" id="A0A2N8L3J8"/>
<dbReference type="PANTHER" id="PTHR33121:SF79">
    <property type="entry name" value="CYCLIC DI-GMP PHOSPHODIESTERASE PDED-RELATED"/>
    <property type="match status" value="1"/>
</dbReference>
<dbReference type="OrthoDB" id="5894408at2"/>
<dbReference type="InterPro" id="IPR035919">
    <property type="entry name" value="EAL_sf"/>
</dbReference>
<dbReference type="InterPro" id="IPR032244">
    <property type="entry name" value="LapD_MoxY_N"/>
</dbReference>
<gene>
    <name evidence="4" type="ORF">C1O66_02515</name>
</gene>
<evidence type="ECO:0000313" key="5">
    <source>
        <dbReference type="Proteomes" id="UP000235916"/>
    </source>
</evidence>
<dbReference type="GO" id="GO:0007165">
    <property type="term" value="P:signal transduction"/>
    <property type="evidence" value="ECO:0007669"/>
    <property type="project" value="InterPro"/>
</dbReference>